<proteinExistence type="predicted"/>
<feature type="region of interest" description="Disordered" evidence="1">
    <location>
        <begin position="616"/>
        <end position="745"/>
    </location>
</feature>
<evidence type="ECO:0000313" key="2">
    <source>
        <dbReference type="EMBL" id="KAH7043932.1"/>
    </source>
</evidence>
<comment type="caution">
    <text evidence="2">The sequence shown here is derived from an EMBL/GenBank/DDBJ whole genome shotgun (WGS) entry which is preliminary data.</text>
</comment>
<evidence type="ECO:0008006" key="4">
    <source>
        <dbReference type="Google" id="ProtNLM"/>
    </source>
</evidence>
<sequence length="883" mass="98849">MDFVRLFVIHTVEWNGPIYYQPEDATTDFQVGKEPLPSPLKPRRPADFFLQSLATFIRDVYQKSASDFELHIHYNRECNGRSEVIQESFDAHMKENRLFPGSIEKRHYFVCFIPKAAVPQDAFTLSPISELEKSPDLAGGPTDNADATHDRDDNGTRGSHRAEHRTVLGTERRAGKLLGDFDIHHGAHMRSHSVPVIGGRNQPLHQPLHHSQRFHNQRACIPLRERGAATDLDMSIKRTADHLSQAQEHPKRRRISDANQPAATGALAGRPDHARVDSPQQDLPNSIALASKGPLEAEPTAATGSASRPVSISSRDSSPAPESMQSVLAPRPWEPVDDHKPLYEFLLSKRIASKNCYVVGTIKPSKVPSTFQLPESGRMNAVTVRLDRFENGRTSHFVLDQDVEGNRWPKPCHCRIAQYEVDYFPVLEPLKGKDKIREFLKKYNSFLLKGVPYATASVVDLGDEEDNENNNIVGGDLSKHNGSLTAQLRVPKMFVRFRVPKLFLRHIQALDDLRNVTGNGRKRSNANASTAANEGDMHESQPAALVCTRCHTDGKNCRPTSLKNQTGCQRCIWFHEQCSLSSCIKNKSSDGECSTMTDALEIRTRLMATRAKAAKTAASDFSRLLLPENEMEQDREREQQERSSGSSPVATQDQPSAPGPIDNLPLTSGHVSELSTDGTTQRPSAYVLPPSKPQPPPEPANDHEKMAASSHLSRRKSAIDSNELPRAGPRQRLRTHRQPSRPNGGAYVRLNIRYMDHIDLRDYSIQLNFVYNVSAPVEWKPSEIMERIIRDGIEDRIINERSLTEQRLAELAEADLIVFIKRTADGPLQLWFRSWEVDAADVVPQSALLLTGYVGRTLDVSVEIWRRGSKGVGENKTRVLGKR</sequence>
<accession>A0ABQ8G3T0</accession>
<feature type="region of interest" description="Disordered" evidence="1">
    <location>
        <begin position="516"/>
        <end position="538"/>
    </location>
</feature>
<feature type="compositionally biased region" description="Polar residues" evidence="1">
    <location>
        <begin position="665"/>
        <end position="683"/>
    </location>
</feature>
<dbReference type="Proteomes" id="UP000774617">
    <property type="component" value="Unassembled WGS sequence"/>
</dbReference>
<dbReference type="EMBL" id="JAGTJR010000021">
    <property type="protein sequence ID" value="KAH7043932.1"/>
    <property type="molecule type" value="Genomic_DNA"/>
</dbReference>
<organism evidence="2 3">
    <name type="scientific">Macrophomina phaseolina</name>
    <dbReference type="NCBI Taxonomy" id="35725"/>
    <lineage>
        <taxon>Eukaryota</taxon>
        <taxon>Fungi</taxon>
        <taxon>Dikarya</taxon>
        <taxon>Ascomycota</taxon>
        <taxon>Pezizomycotina</taxon>
        <taxon>Dothideomycetes</taxon>
        <taxon>Dothideomycetes incertae sedis</taxon>
        <taxon>Botryosphaeriales</taxon>
        <taxon>Botryosphaeriaceae</taxon>
        <taxon>Macrophomina</taxon>
    </lineage>
</organism>
<name>A0ABQ8G3T0_9PEZI</name>
<feature type="compositionally biased region" description="Polar residues" evidence="1">
    <location>
        <begin position="643"/>
        <end position="655"/>
    </location>
</feature>
<evidence type="ECO:0000256" key="1">
    <source>
        <dbReference type="SAM" id="MobiDB-lite"/>
    </source>
</evidence>
<feature type="region of interest" description="Disordered" evidence="1">
    <location>
        <begin position="131"/>
        <end position="168"/>
    </location>
</feature>
<feature type="compositionally biased region" description="Basic and acidic residues" evidence="1">
    <location>
        <begin position="146"/>
        <end position="168"/>
    </location>
</feature>
<keyword evidence="3" id="KW-1185">Reference proteome</keyword>
<feature type="compositionally biased region" description="Basic and acidic residues" evidence="1">
    <location>
        <begin position="632"/>
        <end position="641"/>
    </location>
</feature>
<reference evidence="2 3" key="1">
    <citation type="journal article" date="2021" name="Nat. Commun.">
        <title>Genetic determinants of endophytism in the Arabidopsis root mycobiome.</title>
        <authorList>
            <person name="Mesny F."/>
            <person name="Miyauchi S."/>
            <person name="Thiergart T."/>
            <person name="Pickel B."/>
            <person name="Atanasova L."/>
            <person name="Karlsson M."/>
            <person name="Huettel B."/>
            <person name="Barry K.W."/>
            <person name="Haridas S."/>
            <person name="Chen C."/>
            <person name="Bauer D."/>
            <person name="Andreopoulos W."/>
            <person name="Pangilinan J."/>
            <person name="LaButti K."/>
            <person name="Riley R."/>
            <person name="Lipzen A."/>
            <person name="Clum A."/>
            <person name="Drula E."/>
            <person name="Henrissat B."/>
            <person name="Kohler A."/>
            <person name="Grigoriev I.V."/>
            <person name="Martin F.M."/>
            <person name="Hacquard S."/>
        </authorList>
    </citation>
    <scope>NUCLEOTIDE SEQUENCE [LARGE SCALE GENOMIC DNA]</scope>
    <source>
        <strain evidence="2 3">MPI-SDFR-AT-0080</strain>
    </source>
</reference>
<feature type="compositionally biased region" description="Low complexity" evidence="1">
    <location>
        <begin position="305"/>
        <end position="323"/>
    </location>
</feature>
<feature type="compositionally biased region" description="Pro residues" evidence="1">
    <location>
        <begin position="690"/>
        <end position="699"/>
    </location>
</feature>
<protein>
    <recommendedName>
        <fullName evidence="4">Zn(2)-C6 fungal-type domain-containing protein</fullName>
    </recommendedName>
</protein>
<evidence type="ECO:0000313" key="3">
    <source>
        <dbReference type="Proteomes" id="UP000774617"/>
    </source>
</evidence>
<feature type="compositionally biased region" description="Basic residues" evidence="1">
    <location>
        <begin position="729"/>
        <end position="739"/>
    </location>
</feature>
<feature type="region of interest" description="Disordered" evidence="1">
    <location>
        <begin position="242"/>
        <end position="333"/>
    </location>
</feature>
<gene>
    <name evidence="2" type="ORF">B0J12DRAFT_186457</name>
</gene>